<organism evidence="1 2">
    <name type="scientific">Aureibacter tunicatorum</name>
    <dbReference type="NCBI Taxonomy" id="866807"/>
    <lineage>
        <taxon>Bacteria</taxon>
        <taxon>Pseudomonadati</taxon>
        <taxon>Bacteroidota</taxon>
        <taxon>Cytophagia</taxon>
        <taxon>Cytophagales</taxon>
        <taxon>Persicobacteraceae</taxon>
        <taxon>Aureibacter</taxon>
    </lineage>
</organism>
<evidence type="ECO:0000313" key="1">
    <source>
        <dbReference type="EMBL" id="MDR6241990.1"/>
    </source>
</evidence>
<sequence length="555" mass="61856">MKNRYFNPFAWVTLFLLTFVAGCKEDELDFAPTTLIFNSLSDEVFMPEENPEEFYTFITEVEMVNTKSSVSTTLEYEVTGLPMENVTVTPLEVSLSPTMTIQQVEIKVASKGTNPGMVGSVKLTIPNGDGYLVGSTSETNLGVYNLSLNRNGAPPTDPQTWLGTYMAEDNNEPYYVNIEADNGKYYIRNMWNAREGGDGDHPVEIVFESSIKAVIPGDQIVSDWKNHKTNGDQMVTLNEGEKVLEFVLRLIADDGSEFSDIPTKYTKIPDVDPTIWLGTYDVEDNNNPYQAEILEKEGKYWIKNFWNGFADGGHFVEIKFNNPGEAIISGGQVISEWEGEYVLAEDVIVSLDEDEMQMKFTFGVNHPTDGPYEGIDATYTKDLSNSEIVHVDLSSNPLVSDADNAWYGASETGHQFGLFFNTSTDMGETHRLSLENWGGRVIGRMVEDAVDPEVVPLLSFIDAGVEIGANSDWLENPHHDPDGTWWSIPFVASPKYSENFGKTGYVAMELSSDDGSEIYYTWIRVEVAQDGASMKLLEYAYNKVGNPIKVGQKVS</sequence>
<reference evidence="1" key="1">
    <citation type="submission" date="2023-07" db="EMBL/GenBank/DDBJ databases">
        <title>Genomic Encyclopedia of Type Strains, Phase IV (KMG-IV): sequencing the most valuable type-strain genomes for metagenomic binning, comparative biology and taxonomic classification.</title>
        <authorList>
            <person name="Goeker M."/>
        </authorList>
    </citation>
    <scope>NUCLEOTIDE SEQUENCE</scope>
    <source>
        <strain evidence="1">DSM 26174</strain>
    </source>
</reference>
<comment type="caution">
    <text evidence="1">The sequence shown here is derived from an EMBL/GenBank/DDBJ whole genome shotgun (WGS) entry which is preliminary data.</text>
</comment>
<dbReference type="Proteomes" id="UP001185092">
    <property type="component" value="Unassembled WGS sequence"/>
</dbReference>
<name>A0AAE4BVE0_9BACT</name>
<accession>A0AAE4BVE0</accession>
<dbReference type="EMBL" id="JAVDQD010000015">
    <property type="protein sequence ID" value="MDR6241990.1"/>
    <property type="molecule type" value="Genomic_DNA"/>
</dbReference>
<gene>
    <name evidence="1" type="ORF">HNQ88_005077</name>
</gene>
<dbReference type="AlphaFoldDB" id="A0AAE4BVE0"/>
<evidence type="ECO:0000313" key="2">
    <source>
        <dbReference type="Proteomes" id="UP001185092"/>
    </source>
</evidence>
<protein>
    <submittedName>
        <fullName evidence="1">Uncharacterized protein</fullName>
    </submittedName>
</protein>
<dbReference type="RefSeq" id="WP_309943249.1">
    <property type="nucleotide sequence ID" value="NZ_AP025308.1"/>
</dbReference>
<proteinExistence type="predicted"/>
<keyword evidence="2" id="KW-1185">Reference proteome</keyword>
<dbReference type="PROSITE" id="PS51257">
    <property type="entry name" value="PROKAR_LIPOPROTEIN"/>
    <property type="match status" value="1"/>
</dbReference>